<protein>
    <submittedName>
        <fullName evidence="1">Uncharacterized protein</fullName>
    </submittedName>
</protein>
<reference evidence="2" key="1">
    <citation type="journal article" date="2019" name="Int. J. Syst. Evol. Microbiol.">
        <title>The Global Catalogue of Microorganisms (GCM) 10K type strain sequencing project: providing services to taxonomists for standard genome sequencing and annotation.</title>
        <authorList>
            <consortium name="The Broad Institute Genomics Platform"/>
            <consortium name="The Broad Institute Genome Sequencing Center for Infectious Disease"/>
            <person name="Wu L."/>
            <person name="Ma J."/>
        </authorList>
    </citation>
    <scope>NUCLEOTIDE SEQUENCE [LARGE SCALE GENOMIC DNA]</scope>
    <source>
        <strain evidence="2">JCM 6835</strain>
    </source>
</reference>
<name>A0ABP6EWL5_9ACTN</name>
<dbReference type="EMBL" id="BAAATE010000018">
    <property type="protein sequence ID" value="GAA2676707.1"/>
    <property type="molecule type" value="Genomic_DNA"/>
</dbReference>
<gene>
    <name evidence="1" type="ORF">GCM10010412_058980</name>
</gene>
<keyword evidence="2" id="KW-1185">Reference proteome</keyword>
<comment type="caution">
    <text evidence="1">The sequence shown here is derived from an EMBL/GenBank/DDBJ whole genome shotgun (WGS) entry which is preliminary data.</text>
</comment>
<proteinExistence type="predicted"/>
<evidence type="ECO:0000313" key="2">
    <source>
        <dbReference type="Proteomes" id="UP001501666"/>
    </source>
</evidence>
<accession>A0ABP6EWL5</accession>
<evidence type="ECO:0000313" key="1">
    <source>
        <dbReference type="EMBL" id="GAA2676707.1"/>
    </source>
</evidence>
<sequence length="59" mass="6289">MPRASRVVNLPWDLLRHDMPMMMRPVLGGSIVEVVDEVWLPLLGVTGAPSASSAPAPPA</sequence>
<organism evidence="1 2">
    <name type="scientific">Nonomuraea recticatena</name>
    <dbReference type="NCBI Taxonomy" id="46178"/>
    <lineage>
        <taxon>Bacteria</taxon>
        <taxon>Bacillati</taxon>
        <taxon>Actinomycetota</taxon>
        <taxon>Actinomycetes</taxon>
        <taxon>Streptosporangiales</taxon>
        <taxon>Streptosporangiaceae</taxon>
        <taxon>Nonomuraea</taxon>
    </lineage>
</organism>
<dbReference type="Proteomes" id="UP001501666">
    <property type="component" value="Unassembled WGS sequence"/>
</dbReference>